<dbReference type="GO" id="GO:0003676">
    <property type="term" value="F:nucleic acid binding"/>
    <property type="evidence" value="ECO:0007669"/>
    <property type="project" value="InterPro"/>
</dbReference>
<dbReference type="GO" id="GO:0000014">
    <property type="term" value="F:single-stranded DNA endodeoxyribonuclease activity"/>
    <property type="evidence" value="ECO:0007669"/>
    <property type="project" value="TreeGrafter"/>
</dbReference>
<evidence type="ECO:0000256" key="3">
    <source>
        <dbReference type="PIRSR" id="PIRSR640255-2"/>
    </source>
</evidence>
<feature type="domain" description="DNA/RNA non-specific endonuclease/pyrophosphatase/phosphodiesterase" evidence="6">
    <location>
        <begin position="95"/>
        <end position="283"/>
    </location>
</feature>
<dbReference type="GO" id="GO:0005743">
    <property type="term" value="C:mitochondrial inner membrane"/>
    <property type="evidence" value="ECO:0007669"/>
    <property type="project" value="TreeGrafter"/>
</dbReference>
<evidence type="ECO:0000313" key="7">
    <source>
        <dbReference type="EMBL" id="KAG2379449.1"/>
    </source>
</evidence>
<dbReference type="PANTHER" id="PTHR13966:SF19">
    <property type="entry name" value="NUCLEASE EXOG, MITOCHONDRIAL"/>
    <property type="match status" value="1"/>
</dbReference>
<dbReference type="SUPFAM" id="SSF54060">
    <property type="entry name" value="His-Me finger endonucleases"/>
    <property type="match status" value="1"/>
</dbReference>
<dbReference type="Pfam" id="PF01223">
    <property type="entry name" value="Endonuclease_NS"/>
    <property type="match status" value="1"/>
</dbReference>
<dbReference type="GeneID" id="68099020"/>
<dbReference type="GO" id="GO:0004521">
    <property type="term" value="F:RNA endonuclease activity"/>
    <property type="evidence" value="ECO:0007669"/>
    <property type="project" value="TreeGrafter"/>
</dbReference>
<dbReference type="InterPro" id="IPR020821">
    <property type="entry name" value="ENPP1-3/EXOG-like_nuc-like"/>
</dbReference>
<evidence type="ECO:0000256" key="1">
    <source>
        <dbReference type="ARBA" id="ARBA00010052"/>
    </source>
</evidence>
<feature type="active site" description="Proton acceptor" evidence="2">
    <location>
        <position position="157"/>
    </location>
</feature>
<keyword evidence="3" id="KW-0479">Metal-binding</keyword>
<dbReference type="SMART" id="SM00477">
    <property type="entry name" value="NUC"/>
    <property type="match status" value="1"/>
</dbReference>
<feature type="compositionally biased region" description="Low complexity" evidence="4">
    <location>
        <begin position="600"/>
        <end position="611"/>
    </location>
</feature>
<evidence type="ECO:0000259" key="5">
    <source>
        <dbReference type="SMART" id="SM00477"/>
    </source>
</evidence>
<gene>
    <name evidence="7" type="ORF">C9374_006566</name>
</gene>
<dbReference type="InterPro" id="IPR044929">
    <property type="entry name" value="DNA/RNA_non-sp_Endonuclease_sf"/>
</dbReference>
<feature type="compositionally biased region" description="Low complexity" evidence="4">
    <location>
        <begin position="505"/>
        <end position="526"/>
    </location>
</feature>
<feature type="region of interest" description="Disordered" evidence="4">
    <location>
        <begin position="477"/>
        <end position="526"/>
    </location>
</feature>
<protein>
    <recommendedName>
        <fullName evidence="9">DNA/RNA non-specific endonuclease domain-containing protein</fullName>
    </recommendedName>
</protein>
<dbReference type="InterPro" id="IPR040255">
    <property type="entry name" value="Non-specific_endonuclease"/>
</dbReference>
<proteinExistence type="inferred from homology"/>
<feature type="region of interest" description="Disordered" evidence="4">
    <location>
        <begin position="548"/>
        <end position="697"/>
    </location>
</feature>
<evidence type="ECO:0000313" key="8">
    <source>
        <dbReference type="Proteomes" id="UP000816034"/>
    </source>
</evidence>
<dbReference type="AlphaFoldDB" id="A0AA88GHD7"/>
<evidence type="ECO:0000256" key="2">
    <source>
        <dbReference type="PIRSR" id="PIRSR640255-1"/>
    </source>
</evidence>
<feature type="compositionally biased region" description="Basic and acidic residues" evidence="4">
    <location>
        <begin position="643"/>
        <end position="653"/>
    </location>
</feature>
<dbReference type="Gene3D" id="3.40.570.10">
    <property type="entry name" value="Extracellular Endonuclease, subunit A"/>
    <property type="match status" value="1"/>
</dbReference>
<evidence type="ECO:0000259" key="6">
    <source>
        <dbReference type="SMART" id="SM00892"/>
    </source>
</evidence>
<feature type="compositionally biased region" description="Low complexity" evidence="4">
    <location>
        <begin position="655"/>
        <end position="684"/>
    </location>
</feature>
<dbReference type="PANTHER" id="PTHR13966">
    <property type="entry name" value="ENDONUCLEASE RELATED"/>
    <property type="match status" value="1"/>
</dbReference>
<feature type="compositionally biased region" description="Low complexity" evidence="4">
    <location>
        <begin position="579"/>
        <end position="590"/>
    </location>
</feature>
<feature type="binding site" evidence="3">
    <location>
        <position position="187"/>
    </location>
    <ligand>
        <name>Mg(2+)</name>
        <dbReference type="ChEBI" id="CHEBI:18420"/>
        <note>catalytic</note>
    </ligand>
</feature>
<dbReference type="InterPro" id="IPR044925">
    <property type="entry name" value="His-Me_finger_sf"/>
</dbReference>
<feature type="compositionally biased region" description="Low complexity" evidence="4">
    <location>
        <begin position="561"/>
        <end position="571"/>
    </location>
</feature>
<comment type="similarity">
    <text evidence="1">Belongs to the DNA/RNA non-specific endonuclease family.</text>
</comment>
<dbReference type="Proteomes" id="UP000816034">
    <property type="component" value="Unassembled WGS sequence"/>
</dbReference>
<dbReference type="SMART" id="SM00892">
    <property type="entry name" value="Endonuclease_NS"/>
    <property type="match status" value="1"/>
</dbReference>
<dbReference type="GO" id="GO:0005634">
    <property type="term" value="C:nucleus"/>
    <property type="evidence" value="ECO:0007669"/>
    <property type="project" value="TreeGrafter"/>
</dbReference>
<name>A0AA88GHD7_NAELO</name>
<organism evidence="7 8">
    <name type="scientific">Naegleria lovaniensis</name>
    <name type="common">Amoeba</name>
    <dbReference type="NCBI Taxonomy" id="51637"/>
    <lineage>
        <taxon>Eukaryota</taxon>
        <taxon>Discoba</taxon>
        <taxon>Heterolobosea</taxon>
        <taxon>Tetramitia</taxon>
        <taxon>Eutetramitia</taxon>
        <taxon>Vahlkampfiidae</taxon>
        <taxon>Naegleria</taxon>
    </lineage>
</organism>
<keyword evidence="8" id="KW-1185">Reference proteome</keyword>
<dbReference type="EMBL" id="PYSW02000028">
    <property type="protein sequence ID" value="KAG2379449.1"/>
    <property type="molecule type" value="Genomic_DNA"/>
</dbReference>
<comment type="caution">
    <text evidence="7">The sequence shown here is derived from an EMBL/GenBank/DDBJ whole genome shotgun (WGS) entry which is preliminary data.</text>
</comment>
<reference evidence="7 8" key="1">
    <citation type="journal article" date="2018" name="BMC Genomics">
        <title>The genome of Naegleria lovaniensis, the basis for a comparative approach to unravel pathogenicity factors of the human pathogenic amoeba N. fowleri.</title>
        <authorList>
            <person name="Liechti N."/>
            <person name="Schurch N."/>
            <person name="Bruggmann R."/>
            <person name="Wittwer M."/>
        </authorList>
    </citation>
    <scope>NUCLEOTIDE SEQUENCE [LARGE SCALE GENOMIC DNA]</scope>
    <source>
        <strain evidence="7 8">ATCC 30569</strain>
    </source>
</reference>
<dbReference type="GO" id="GO:0046872">
    <property type="term" value="F:metal ion binding"/>
    <property type="evidence" value="ECO:0007669"/>
    <property type="project" value="UniProtKB-KW"/>
</dbReference>
<evidence type="ECO:0008006" key="9">
    <source>
        <dbReference type="Google" id="ProtNLM"/>
    </source>
</evidence>
<dbReference type="InterPro" id="IPR001604">
    <property type="entry name" value="Endo_G_ENPP1-like_dom"/>
</dbReference>
<sequence length="697" mass="77974">MPNNNKTINRSLFIAKFLLHWQLLLLLFFILVECLHAALPPSGTLHLRTQASQFPTSFKHISGSDGVLYTIVQPLLADCLSSGYQLYEVTNAAGSKSLYVSCYDATNHVPRFTINVLSYSELIQNNAKRPDQDPWFTVDSSDSTTGKTYDNPYDRGHLVANNDFRSEEEKKLTFIVINRAPQLAATNRGIWRHIEYSLRDALTQIGEQVPTLKALVITRLLFETSTTPRRAEFSVSSLYSQVPISYNKVAIVYDNSKIREVVTMSASNTDVTTLDQLPNIVKSWSSLGSSNPLKTNIQVTNVGTRSDVTTTLDTKVKNFKTFVDQCSAMKIPKTAYFLIDRDTTQRKWKVQVKNFSPCNHLCSFTMNQYIFVQSFFERDATTQFHMDVGLRSLFIDGVKDQTTRDFAFYLPHDQSISELSSMSTIEGIFTYTCEDKRKFTGAKHEFQNLGTRTTIKEQRLVSYGGVIAKKPRRNRDYLAATRRRTKPELSASDLKALLTKEYPPSTLSRSASTSSSSSSSSSTTTTVATPVTFTYTTFDVNHLTQFTVPPVSRGRTRERNSQTSQTSSSTRSRSKDNNQQQKHSSSVVQQLRGTSPMIISRSPSPSSRRNNPSPPPTRRGRTSSRSKSPERRSSPSPSSSSSYKRDRSRDHKNSSSRVVSKSNSKTSASSSTSSSSSASSKLSSGELVVKIEEQKTL</sequence>
<accession>A0AA88GHD7</accession>
<feature type="domain" description="ENPP1-3/EXOG-like endonuclease/phosphodiesterase" evidence="5">
    <location>
        <begin position="96"/>
        <end position="283"/>
    </location>
</feature>
<dbReference type="RefSeq" id="XP_044546711.1">
    <property type="nucleotide sequence ID" value="XM_044696440.1"/>
</dbReference>
<evidence type="ECO:0000256" key="4">
    <source>
        <dbReference type="SAM" id="MobiDB-lite"/>
    </source>
</evidence>